<dbReference type="Gene3D" id="2.10.70.10">
    <property type="entry name" value="Complement Module, domain 1"/>
    <property type="match status" value="3"/>
</dbReference>
<dbReference type="InterPro" id="IPR050350">
    <property type="entry name" value="Compl-Cell_Adhes-Reg"/>
</dbReference>
<keyword evidence="9" id="KW-1185">Reference proteome</keyword>
<organism evidence="8 9">
    <name type="scientific">Ciona intestinalis</name>
    <name type="common">Transparent sea squirt</name>
    <name type="synonym">Ascidia intestinalis</name>
    <dbReference type="NCBI Taxonomy" id="7719"/>
    <lineage>
        <taxon>Eukaryota</taxon>
        <taxon>Metazoa</taxon>
        <taxon>Chordata</taxon>
        <taxon>Tunicata</taxon>
        <taxon>Ascidiacea</taxon>
        <taxon>Phlebobranchia</taxon>
        <taxon>Cionidae</taxon>
        <taxon>Ciona</taxon>
    </lineage>
</organism>
<keyword evidence="6" id="KW-0732">Signal</keyword>
<feature type="domain" description="Sushi" evidence="7">
    <location>
        <begin position="260"/>
        <end position="318"/>
    </location>
</feature>
<dbReference type="SMART" id="SM00032">
    <property type="entry name" value="CCP"/>
    <property type="match status" value="4"/>
</dbReference>
<keyword evidence="1 5" id="KW-0768">Sushi</keyword>
<evidence type="ECO:0000256" key="6">
    <source>
        <dbReference type="SAM" id="SignalP"/>
    </source>
</evidence>
<protein>
    <submittedName>
        <fullName evidence="8">P-selectin-like</fullName>
    </submittedName>
</protein>
<feature type="disulfide bond" evidence="5">
    <location>
        <begin position="289"/>
        <end position="316"/>
    </location>
</feature>
<sequence>MNCAFLSVTVLLTFLDVLLSSPTTNRCPAINVSNGNLRCSSSNNDRSHCLIECNQNFHRSVATPEYIVCNSSIWQVRQQEPTVLNLADLICIPSGGVGDGRTFTFEDPICGSEPCESSFAGITRSICIALSCCWEPEGEVQCKKVYRPRCQNYFLGITQSVCVALGCVYDSSDNMCYAGRTQDIVPVITTSSTPMTTTADPRCNELVLNPHVISNCSNGRYYNSECTLICPPGYTYTGVNTIHCMDNGSWSNIDASCTENQCDALNVTQGVIYTCTNGNNISSTCHFTCENGAIYSGQASIVCMNIGSWSNSTGVCEAPVQECPYRALNTPSYSMTCSNGANSGSVCTVTCKNEYMMHGAPSMSCIGNRWSSDPVCLQTSATCDFHARFYDAGLWVINSRKFILQEMHRNPWELYNACNIGALVKVEFQQVDTLVVQLEYYKPVLTHFEVFNENRNVLMRGIGSKLYFGNLQKQLFGNDVRVFFAFRFGSPDVNYRVLHRIWDVTYLQGHFSVAELATTRKLSFGINRSLVSGRSGSGICSMCALYT</sequence>
<evidence type="ECO:0000256" key="5">
    <source>
        <dbReference type="PROSITE-ProRule" id="PRU00302"/>
    </source>
</evidence>
<dbReference type="STRING" id="7719.ENSCINP00000016944"/>
<name>F6QC37_CIOIN</name>
<dbReference type="Pfam" id="PF00084">
    <property type="entry name" value="Sushi"/>
    <property type="match status" value="3"/>
</dbReference>
<evidence type="ECO:0000259" key="7">
    <source>
        <dbReference type="PROSITE" id="PS50923"/>
    </source>
</evidence>
<feature type="signal peptide" evidence="6">
    <location>
        <begin position="1"/>
        <end position="20"/>
    </location>
</feature>
<keyword evidence="2" id="KW-0677">Repeat</keyword>
<dbReference type="SUPFAM" id="SSF57535">
    <property type="entry name" value="Complement control module/SCR domain"/>
    <property type="match status" value="3"/>
</dbReference>
<evidence type="ECO:0000313" key="9">
    <source>
        <dbReference type="Proteomes" id="UP000008144"/>
    </source>
</evidence>
<dbReference type="KEGG" id="cin:100178987"/>
<accession>F6QC37</accession>
<dbReference type="PROSITE" id="PS50923">
    <property type="entry name" value="SUSHI"/>
    <property type="match status" value="3"/>
</dbReference>
<feature type="domain" description="Sushi" evidence="7">
    <location>
        <begin position="201"/>
        <end position="259"/>
    </location>
</feature>
<evidence type="ECO:0000256" key="4">
    <source>
        <dbReference type="ARBA" id="ARBA00023180"/>
    </source>
</evidence>
<evidence type="ECO:0000256" key="1">
    <source>
        <dbReference type="ARBA" id="ARBA00022659"/>
    </source>
</evidence>
<comment type="caution">
    <text evidence="5">Lacks conserved residue(s) required for the propagation of feature annotation.</text>
</comment>
<accession>A0A1W2WD93</accession>
<dbReference type="InterPro" id="IPR035976">
    <property type="entry name" value="Sushi/SCR/CCP_sf"/>
</dbReference>
<dbReference type="GeneID" id="100178987"/>
<keyword evidence="4" id="KW-0325">Glycoprotein</keyword>
<dbReference type="InterPro" id="IPR000436">
    <property type="entry name" value="Sushi_SCR_CCP_dom"/>
</dbReference>
<feature type="disulfide bond" evidence="5">
    <location>
        <begin position="230"/>
        <end position="257"/>
    </location>
</feature>
<evidence type="ECO:0000256" key="3">
    <source>
        <dbReference type="ARBA" id="ARBA00023157"/>
    </source>
</evidence>
<dbReference type="PANTHER" id="PTHR19325">
    <property type="entry name" value="COMPLEMENT COMPONENT-RELATED SUSHI DOMAIN-CONTAINING"/>
    <property type="match status" value="1"/>
</dbReference>
<dbReference type="CDD" id="cd00033">
    <property type="entry name" value="CCP"/>
    <property type="match status" value="2"/>
</dbReference>
<evidence type="ECO:0000313" key="8">
    <source>
        <dbReference type="Ensembl" id="ENSCINP00000016944.3"/>
    </source>
</evidence>
<dbReference type="InParanoid" id="F6QC37"/>
<dbReference type="Proteomes" id="UP000008144">
    <property type="component" value="Unassembled WGS sequence"/>
</dbReference>
<gene>
    <name evidence="8" type="primary">LOC100178987</name>
</gene>
<dbReference type="HOGENOM" id="CLU_497766_0_0_1"/>
<reference evidence="8" key="3">
    <citation type="submission" date="2025-09" db="UniProtKB">
        <authorList>
            <consortium name="Ensembl"/>
        </authorList>
    </citation>
    <scope>IDENTIFICATION</scope>
</reference>
<evidence type="ECO:0000256" key="2">
    <source>
        <dbReference type="ARBA" id="ARBA00022737"/>
    </source>
</evidence>
<keyword evidence="3 5" id="KW-1015">Disulfide bond</keyword>
<reference evidence="9" key="1">
    <citation type="journal article" date="2002" name="Science">
        <title>The draft genome of Ciona intestinalis: insights into chordate and vertebrate origins.</title>
        <authorList>
            <person name="Dehal P."/>
            <person name="Satou Y."/>
            <person name="Campbell R.K."/>
            <person name="Chapman J."/>
            <person name="Degnan B."/>
            <person name="De Tomaso A."/>
            <person name="Davidson B."/>
            <person name="Di Gregorio A."/>
            <person name="Gelpke M."/>
            <person name="Goodstein D.M."/>
            <person name="Harafuji N."/>
            <person name="Hastings K.E."/>
            <person name="Ho I."/>
            <person name="Hotta K."/>
            <person name="Huang W."/>
            <person name="Kawashima T."/>
            <person name="Lemaire P."/>
            <person name="Martinez D."/>
            <person name="Meinertzhagen I.A."/>
            <person name="Necula S."/>
            <person name="Nonaka M."/>
            <person name="Putnam N."/>
            <person name="Rash S."/>
            <person name="Saiga H."/>
            <person name="Satake M."/>
            <person name="Terry A."/>
            <person name="Yamada L."/>
            <person name="Wang H.G."/>
            <person name="Awazu S."/>
            <person name="Azumi K."/>
            <person name="Boore J."/>
            <person name="Branno M."/>
            <person name="Chin-Bow S."/>
            <person name="DeSantis R."/>
            <person name="Doyle S."/>
            <person name="Francino P."/>
            <person name="Keys D.N."/>
            <person name="Haga S."/>
            <person name="Hayashi H."/>
            <person name="Hino K."/>
            <person name="Imai K.S."/>
            <person name="Inaba K."/>
            <person name="Kano S."/>
            <person name="Kobayashi K."/>
            <person name="Kobayashi M."/>
            <person name="Lee B.I."/>
            <person name="Makabe K.W."/>
            <person name="Manohar C."/>
            <person name="Matassi G."/>
            <person name="Medina M."/>
            <person name="Mochizuki Y."/>
            <person name="Mount S."/>
            <person name="Morishita T."/>
            <person name="Miura S."/>
            <person name="Nakayama A."/>
            <person name="Nishizaka S."/>
            <person name="Nomoto H."/>
            <person name="Ohta F."/>
            <person name="Oishi K."/>
            <person name="Rigoutsos I."/>
            <person name="Sano M."/>
            <person name="Sasaki A."/>
            <person name="Sasakura Y."/>
            <person name="Shoguchi E."/>
            <person name="Shin-i T."/>
            <person name="Spagnuolo A."/>
            <person name="Stainier D."/>
            <person name="Suzuki M.M."/>
            <person name="Tassy O."/>
            <person name="Takatori N."/>
            <person name="Tokuoka M."/>
            <person name="Yagi K."/>
            <person name="Yoshizaki F."/>
            <person name="Wada S."/>
            <person name="Zhang C."/>
            <person name="Hyatt P.D."/>
            <person name="Larimer F."/>
            <person name="Detter C."/>
            <person name="Doggett N."/>
            <person name="Glavina T."/>
            <person name="Hawkins T."/>
            <person name="Richardson P."/>
            <person name="Lucas S."/>
            <person name="Kohara Y."/>
            <person name="Levine M."/>
            <person name="Satoh N."/>
            <person name="Rokhsar D.S."/>
        </authorList>
    </citation>
    <scope>NUCLEOTIDE SEQUENCE [LARGE SCALE GENOMIC DNA]</scope>
</reference>
<dbReference type="AlphaFoldDB" id="F6QC37"/>
<feature type="domain" description="Sushi" evidence="7">
    <location>
        <begin position="321"/>
        <end position="378"/>
    </location>
</feature>
<dbReference type="Ensembl" id="ENSCINT00000016944.3">
    <property type="protein sequence ID" value="ENSCINP00000016944.3"/>
    <property type="gene ID" value="ENSCING00000008300.3"/>
</dbReference>
<reference evidence="8" key="2">
    <citation type="submission" date="2025-08" db="UniProtKB">
        <authorList>
            <consortium name="Ensembl"/>
        </authorList>
    </citation>
    <scope>IDENTIFICATION</scope>
</reference>
<proteinExistence type="predicted"/>
<dbReference type="PANTHER" id="PTHR19325:SF560">
    <property type="entry name" value="SUSHI, VON WILLEBRAND FACTOR TYPE A, EGF AND PENTRAXIN DOMAIN-CONTAINING PROTEIN 1"/>
    <property type="match status" value="1"/>
</dbReference>
<dbReference type="RefSeq" id="XP_002125358.1">
    <property type="nucleotide sequence ID" value="XM_002125322.4"/>
</dbReference>
<feature type="chain" id="PRO_5014089928" evidence="6">
    <location>
        <begin position="21"/>
        <end position="547"/>
    </location>
</feature>
<dbReference type="OrthoDB" id="406096at2759"/>